<feature type="domain" description="Endonuclease/exonuclease/phosphatase" evidence="3">
    <location>
        <begin position="283"/>
        <end position="384"/>
    </location>
</feature>
<dbReference type="PANTHER" id="PTHR33395:SF22">
    <property type="entry name" value="REVERSE TRANSCRIPTASE DOMAIN-CONTAINING PROTEIN"/>
    <property type="match status" value="1"/>
</dbReference>
<dbReference type="Proteomes" id="UP000814243">
    <property type="component" value="Unassembled WGS sequence"/>
</dbReference>
<feature type="region of interest" description="Disordered" evidence="2">
    <location>
        <begin position="92"/>
        <end position="113"/>
    </location>
</feature>
<dbReference type="InterPro" id="IPR013083">
    <property type="entry name" value="Znf_RING/FYVE/PHD"/>
</dbReference>
<dbReference type="EMBL" id="JACEFF010000913">
    <property type="protein sequence ID" value="KAH9628451.1"/>
    <property type="molecule type" value="Genomic_DNA"/>
</dbReference>
<reference evidence="4" key="1">
    <citation type="journal article" date="2021" name="G3 (Bethesda)">
        <title>Genome and transcriptome analysis of the beet armyworm Spodoptera exigua reveals targets for pest control. .</title>
        <authorList>
            <person name="Simon S."/>
            <person name="Breeschoten T."/>
            <person name="Jansen H.J."/>
            <person name="Dirks R.P."/>
            <person name="Schranz M.E."/>
            <person name="Ros V.I.D."/>
        </authorList>
    </citation>
    <scope>NUCLEOTIDE SEQUENCE</scope>
    <source>
        <strain evidence="4">TB_SE_WUR_2020</strain>
    </source>
</reference>
<dbReference type="PANTHER" id="PTHR33395">
    <property type="entry name" value="TRANSCRIPTASE, PUTATIVE-RELATED-RELATED"/>
    <property type="match status" value="1"/>
</dbReference>
<feature type="coiled-coil region" evidence="1">
    <location>
        <begin position="155"/>
        <end position="217"/>
    </location>
</feature>
<evidence type="ECO:0000313" key="4">
    <source>
        <dbReference type="EMBL" id="KAH9628451.1"/>
    </source>
</evidence>
<keyword evidence="1" id="KW-0175">Coiled coil</keyword>
<organism evidence="4 5">
    <name type="scientific">Spodoptera exigua</name>
    <name type="common">Beet armyworm</name>
    <name type="synonym">Noctua fulgens</name>
    <dbReference type="NCBI Taxonomy" id="7107"/>
    <lineage>
        <taxon>Eukaryota</taxon>
        <taxon>Metazoa</taxon>
        <taxon>Ecdysozoa</taxon>
        <taxon>Arthropoda</taxon>
        <taxon>Hexapoda</taxon>
        <taxon>Insecta</taxon>
        <taxon>Pterygota</taxon>
        <taxon>Neoptera</taxon>
        <taxon>Endopterygota</taxon>
        <taxon>Lepidoptera</taxon>
        <taxon>Glossata</taxon>
        <taxon>Ditrysia</taxon>
        <taxon>Noctuoidea</taxon>
        <taxon>Noctuidae</taxon>
        <taxon>Amphipyrinae</taxon>
        <taxon>Spodoptera</taxon>
    </lineage>
</organism>
<dbReference type="SUPFAM" id="SSF57903">
    <property type="entry name" value="FYVE/PHD zinc finger"/>
    <property type="match status" value="1"/>
</dbReference>
<evidence type="ECO:0000259" key="3">
    <source>
        <dbReference type="Pfam" id="PF14529"/>
    </source>
</evidence>
<dbReference type="GO" id="GO:0003824">
    <property type="term" value="F:catalytic activity"/>
    <property type="evidence" value="ECO:0007669"/>
    <property type="project" value="InterPro"/>
</dbReference>
<evidence type="ECO:0000256" key="2">
    <source>
        <dbReference type="SAM" id="MobiDB-lite"/>
    </source>
</evidence>
<dbReference type="GO" id="GO:0007508">
    <property type="term" value="P:larval heart development"/>
    <property type="evidence" value="ECO:0007669"/>
    <property type="project" value="TreeGrafter"/>
</dbReference>
<dbReference type="Gene3D" id="3.30.40.10">
    <property type="entry name" value="Zinc/RING finger domain, C3HC4 (zinc finger)"/>
    <property type="match status" value="1"/>
</dbReference>
<accession>A0A922M1A8</accession>
<dbReference type="GO" id="GO:0031012">
    <property type="term" value="C:extracellular matrix"/>
    <property type="evidence" value="ECO:0007669"/>
    <property type="project" value="TreeGrafter"/>
</dbReference>
<name>A0A922M1A8_SPOEX</name>
<protein>
    <recommendedName>
        <fullName evidence="3">Endonuclease/exonuclease/phosphatase domain-containing protein</fullName>
    </recommendedName>
</protein>
<sequence>MEPNRKICAGCRKIIKNSEFLDCCECKSKFDIHCVNIPINNFYLMDYDSKSIWKCPECCCKQQKTDNTNTPLRSANNIVNINRSPNRIQTLSHKSIPKTHGTQSTPPDSMNVTLRKKSTQPSLSTPSIENNFLNENKLRDIIKEELAAALKSSFKELLTEQLRNIQGELSEFKSSFEFFNEQFEDFKKRSDEKDAIIDQLRNDNAKLQHSVNDLTIRLCNAEQYMRESNVEISGLPEDKSEDLVKTLQTIAKSTRMKNWESDLEDLWLSVELTVNNSIKKIALCVIYIPPPVKLDSLQCFLDNVNNVLNNVDDVVILGDFNLGFIDWSGRSDDLHLSPSNYENSLGYSLVDFMSINGLHQFNSHLNADNRILDLVLSNMSDLTVTKPDDLLSKLDAHHPNILISISIPNVKQLETKCRSGYNFYKADYEQIKTHLKNINWYDTFRECINANDRLNVFYIMLQSVIESFVPKYTKKKSKYPPWYSDSLIAALTEKEKFRQKYRKYNNPRDKLTFELLRSRCHTLIDKCFNAYKCKIENDIPKNPKAFWSKVNFRSHIDSIVTKSARLLGFLKRSTRGFKLVRTKVVLYNALVRSHLEFASVVWNPHYAVHSQRVESIQRAFTKHLAYTFGNISPRCPYEQRIKRYDMTTLRNRRLTQDLMFLYKLVNNKLDCCKLIEQIGLKVPHNIPRYPITHLFDTKASNTNLGVNSPLNRLTREMNYFIKSVPNVDIYHDSVKVFKTQIIY</sequence>
<dbReference type="InterPro" id="IPR036691">
    <property type="entry name" value="Endo/exonu/phosph_ase_sf"/>
</dbReference>
<dbReference type="AlphaFoldDB" id="A0A922M1A8"/>
<proteinExistence type="predicted"/>
<evidence type="ECO:0000313" key="5">
    <source>
        <dbReference type="Proteomes" id="UP000814243"/>
    </source>
</evidence>
<dbReference type="InterPro" id="IPR011011">
    <property type="entry name" value="Znf_FYVE_PHD"/>
</dbReference>
<evidence type="ECO:0000256" key="1">
    <source>
        <dbReference type="SAM" id="Coils"/>
    </source>
</evidence>
<dbReference type="Pfam" id="PF14529">
    <property type="entry name" value="Exo_endo_phos_2"/>
    <property type="match status" value="1"/>
</dbReference>
<dbReference type="InterPro" id="IPR005135">
    <property type="entry name" value="Endo/exonuclease/phosphatase"/>
</dbReference>
<dbReference type="SUPFAM" id="SSF56219">
    <property type="entry name" value="DNase I-like"/>
    <property type="match status" value="1"/>
</dbReference>
<dbReference type="Gene3D" id="3.60.10.10">
    <property type="entry name" value="Endonuclease/exonuclease/phosphatase"/>
    <property type="match status" value="1"/>
</dbReference>
<feature type="compositionally biased region" description="Polar residues" evidence="2">
    <location>
        <begin position="100"/>
        <end position="112"/>
    </location>
</feature>
<dbReference type="GO" id="GO:0061343">
    <property type="term" value="P:cell adhesion involved in heart morphogenesis"/>
    <property type="evidence" value="ECO:0007669"/>
    <property type="project" value="TreeGrafter"/>
</dbReference>
<comment type="caution">
    <text evidence="4">The sequence shown here is derived from an EMBL/GenBank/DDBJ whole genome shotgun (WGS) entry which is preliminary data.</text>
</comment>
<gene>
    <name evidence="4" type="ORF">HF086_005904</name>
</gene>